<dbReference type="STRING" id="1346286.SAMN05444362_11569"/>
<dbReference type="EMBL" id="FQUC01000015">
    <property type="protein sequence ID" value="SHG10343.1"/>
    <property type="molecule type" value="Genomic_DNA"/>
</dbReference>
<evidence type="ECO:0000313" key="1">
    <source>
        <dbReference type="EMBL" id="SHG10343.1"/>
    </source>
</evidence>
<evidence type="ECO:0008006" key="3">
    <source>
        <dbReference type="Google" id="ProtNLM"/>
    </source>
</evidence>
<gene>
    <name evidence="1" type="ORF">SAMN05444362_11569</name>
</gene>
<dbReference type="Proteomes" id="UP000184480">
    <property type="component" value="Unassembled WGS sequence"/>
</dbReference>
<name>A0A1M5H374_9BACT</name>
<sequence>MKKPVLIFLFIMILSNAFGQDMLHGRWIISDVIGVSDKMKFTDKELSYSMYDDRLNKDQQFIGNIAYFNSGDQSFETFHTSFCGFGYFPSSYGKYKIIDGGYVELTLDSIVIHGYKKPKKIKKFRSLGLYRITRSEKEIHLSKVLK</sequence>
<accession>A0A1M5H374</accession>
<keyword evidence="2" id="KW-1185">Reference proteome</keyword>
<evidence type="ECO:0000313" key="2">
    <source>
        <dbReference type="Proteomes" id="UP000184480"/>
    </source>
</evidence>
<dbReference type="RefSeq" id="WP_062183206.1">
    <property type="nucleotide sequence ID" value="NZ_BBXL01000020.1"/>
</dbReference>
<proteinExistence type="predicted"/>
<protein>
    <recommendedName>
        <fullName evidence="3">Lipocalin-like domain-containing protein</fullName>
    </recommendedName>
</protein>
<dbReference type="AlphaFoldDB" id="A0A1M5H374"/>
<organism evidence="1 2">
    <name type="scientific">Dysgonomonas macrotermitis</name>
    <dbReference type="NCBI Taxonomy" id="1346286"/>
    <lineage>
        <taxon>Bacteria</taxon>
        <taxon>Pseudomonadati</taxon>
        <taxon>Bacteroidota</taxon>
        <taxon>Bacteroidia</taxon>
        <taxon>Bacteroidales</taxon>
        <taxon>Dysgonomonadaceae</taxon>
        <taxon>Dysgonomonas</taxon>
    </lineage>
</organism>
<reference evidence="2" key="1">
    <citation type="submission" date="2016-11" db="EMBL/GenBank/DDBJ databases">
        <authorList>
            <person name="Varghese N."/>
            <person name="Submissions S."/>
        </authorList>
    </citation>
    <scope>NUCLEOTIDE SEQUENCE [LARGE SCALE GENOMIC DNA]</scope>
    <source>
        <strain evidence="2">DSM 27370</strain>
    </source>
</reference>